<feature type="disulfide bond" evidence="2">
    <location>
        <begin position="30"/>
        <end position="40"/>
    </location>
</feature>
<dbReference type="CDD" id="cd00033">
    <property type="entry name" value="CCP"/>
    <property type="match status" value="1"/>
</dbReference>
<dbReference type="Gene3D" id="2.10.25.10">
    <property type="entry name" value="Laminin"/>
    <property type="match status" value="1"/>
</dbReference>
<keyword evidence="2" id="KW-0245">EGF-like domain</keyword>
<dbReference type="Pfam" id="PF00084">
    <property type="entry name" value="Sushi"/>
    <property type="match status" value="1"/>
</dbReference>
<evidence type="ECO:0000256" key="3">
    <source>
        <dbReference type="PROSITE-ProRule" id="PRU00302"/>
    </source>
</evidence>
<dbReference type="Gene3D" id="2.10.70.10">
    <property type="entry name" value="Complement Module, domain 1"/>
    <property type="match status" value="1"/>
</dbReference>
<evidence type="ECO:0000256" key="1">
    <source>
        <dbReference type="ARBA" id="ARBA00023157"/>
    </source>
</evidence>
<dbReference type="InterPro" id="IPR000742">
    <property type="entry name" value="EGF"/>
</dbReference>
<name>A0ABY7D6W6_MYAAR</name>
<dbReference type="PROSITE" id="PS50923">
    <property type="entry name" value="SUSHI"/>
    <property type="match status" value="1"/>
</dbReference>
<evidence type="ECO:0000259" key="6">
    <source>
        <dbReference type="PROSITE" id="PS51233"/>
    </source>
</evidence>
<dbReference type="SUPFAM" id="SSF57535">
    <property type="entry name" value="Complement control module/SCR domain"/>
    <property type="match status" value="1"/>
</dbReference>
<gene>
    <name evidence="7" type="ORF">MAR_005905</name>
</gene>
<evidence type="ECO:0000313" key="8">
    <source>
        <dbReference type="Proteomes" id="UP001164746"/>
    </source>
</evidence>
<evidence type="ECO:0000259" key="5">
    <source>
        <dbReference type="PROSITE" id="PS50923"/>
    </source>
</evidence>
<keyword evidence="1 2" id="KW-1015">Disulfide bond</keyword>
<dbReference type="InterPro" id="IPR000436">
    <property type="entry name" value="Sushi_SCR_CCP_dom"/>
</dbReference>
<feature type="disulfide bond" evidence="2">
    <location>
        <begin position="48"/>
        <end position="57"/>
    </location>
</feature>
<reference evidence="7" key="1">
    <citation type="submission" date="2022-11" db="EMBL/GenBank/DDBJ databases">
        <title>Centuries of genome instability and evolution in soft-shell clam transmissible cancer (bioRxiv).</title>
        <authorList>
            <person name="Hart S.F.M."/>
            <person name="Yonemitsu M.A."/>
            <person name="Giersch R.M."/>
            <person name="Beal B.F."/>
            <person name="Arriagada G."/>
            <person name="Davis B.W."/>
            <person name="Ostrander E.A."/>
            <person name="Goff S.P."/>
            <person name="Metzger M.J."/>
        </authorList>
    </citation>
    <scope>NUCLEOTIDE SEQUENCE</scope>
    <source>
        <strain evidence="7">MELC-2E11</strain>
        <tissue evidence="7">Siphon/mantle</tissue>
    </source>
</reference>
<dbReference type="Pfam" id="PF00094">
    <property type="entry name" value="VWD"/>
    <property type="match status" value="1"/>
</dbReference>
<feature type="domain" description="EGF-like" evidence="4">
    <location>
        <begin position="27"/>
        <end position="58"/>
    </location>
</feature>
<dbReference type="PROSITE" id="PS51233">
    <property type="entry name" value="VWFD"/>
    <property type="match status" value="1"/>
</dbReference>
<keyword evidence="3" id="KW-0768">Sushi</keyword>
<dbReference type="Proteomes" id="UP001164746">
    <property type="component" value="Chromosome 1"/>
</dbReference>
<dbReference type="SUPFAM" id="SSF57196">
    <property type="entry name" value="EGF/Laminin"/>
    <property type="match status" value="1"/>
</dbReference>
<keyword evidence="8" id="KW-1185">Reference proteome</keyword>
<dbReference type="PROSITE" id="PS50026">
    <property type="entry name" value="EGF_3"/>
    <property type="match status" value="1"/>
</dbReference>
<comment type="caution">
    <text evidence="2">Lacks conserved residue(s) required for the propagation of feature annotation.</text>
</comment>
<dbReference type="SMART" id="SM00032">
    <property type="entry name" value="CCP"/>
    <property type="match status" value="1"/>
</dbReference>
<protein>
    <submittedName>
        <fullName evidence="7">VWDE-like protein</fullName>
    </submittedName>
</protein>
<dbReference type="InterPro" id="IPR035976">
    <property type="entry name" value="Sushi/SCR/CCP_sf"/>
</dbReference>
<dbReference type="EMBL" id="CP111012">
    <property type="protein sequence ID" value="WAQ93434.1"/>
    <property type="molecule type" value="Genomic_DNA"/>
</dbReference>
<evidence type="ECO:0000256" key="2">
    <source>
        <dbReference type="PROSITE-ProRule" id="PRU00076"/>
    </source>
</evidence>
<dbReference type="InterPro" id="IPR001846">
    <property type="entry name" value="VWF_type-D"/>
</dbReference>
<dbReference type="PROSITE" id="PS01186">
    <property type="entry name" value="EGF_2"/>
    <property type="match status" value="1"/>
</dbReference>
<evidence type="ECO:0000313" key="7">
    <source>
        <dbReference type="EMBL" id="WAQ93434.1"/>
    </source>
</evidence>
<dbReference type="PROSITE" id="PS00022">
    <property type="entry name" value="EGF_1"/>
    <property type="match status" value="1"/>
</dbReference>
<feature type="domain" description="Sushi" evidence="5">
    <location>
        <begin position="62"/>
        <end position="124"/>
    </location>
</feature>
<organism evidence="7 8">
    <name type="scientific">Mya arenaria</name>
    <name type="common">Soft-shell clam</name>
    <dbReference type="NCBI Taxonomy" id="6604"/>
    <lineage>
        <taxon>Eukaryota</taxon>
        <taxon>Metazoa</taxon>
        <taxon>Spiralia</taxon>
        <taxon>Lophotrochozoa</taxon>
        <taxon>Mollusca</taxon>
        <taxon>Bivalvia</taxon>
        <taxon>Autobranchia</taxon>
        <taxon>Heteroconchia</taxon>
        <taxon>Euheterodonta</taxon>
        <taxon>Imparidentia</taxon>
        <taxon>Neoheterodontei</taxon>
        <taxon>Myida</taxon>
        <taxon>Myoidea</taxon>
        <taxon>Myidae</taxon>
        <taxon>Mya</taxon>
    </lineage>
</organism>
<sequence>MTTDKRECDQMFGDWFDPPGMDIPDCQPSCSPACQNGGSCLLPNTCGCSNGFMGAQCQYPANNCASPPTPQNAQVTCQQDTSGARCTVACNQGYKPLWAIAPSFTCSPDGTWSPDLAEIPGCVDESTPINETHIPSPTHPHTGSARCVAWGQDHYRTFDNKIYHYKGACKRELDIYMGNDRISLKPALSSTYNGAVVPVPSSKGVVIFEKISSYIVVRSSIGFQIRWDTYEMVFVTVTDVLLGKTKVKRTRNFISM</sequence>
<feature type="domain" description="VWFD" evidence="6">
    <location>
        <begin position="145"/>
        <end position="256"/>
    </location>
</feature>
<accession>A0ABY7D6W6</accession>
<proteinExistence type="predicted"/>
<evidence type="ECO:0000259" key="4">
    <source>
        <dbReference type="PROSITE" id="PS50026"/>
    </source>
</evidence>